<dbReference type="Pfam" id="PF00528">
    <property type="entry name" value="BPD_transp_1"/>
    <property type="match status" value="1"/>
</dbReference>
<protein>
    <submittedName>
        <fullName evidence="9">Sugar ABC transporter permease</fullName>
    </submittedName>
</protein>
<evidence type="ECO:0000256" key="6">
    <source>
        <dbReference type="ARBA" id="ARBA00023136"/>
    </source>
</evidence>
<evidence type="ECO:0000256" key="5">
    <source>
        <dbReference type="ARBA" id="ARBA00022989"/>
    </source>
</evidence>
<comment type="subcellular location">
    <subcellularLocation>
        <location evidence="1 7">Cell membrane</location>
        <topology evidence="1 7">Multi-pass membrane protein</topology>
    </subcellularLocation>
</comment>
<keyword evidence="4 7" id="KW-0812">Transmembrane</keyword>
<sequence>MSIYKNKKIIVLFLAPVTIGLLVFVYYPLIQTIIGSLYKWVSYSPDRKWVGIANYLAIFQKKGFLRILFNNTIYAILSVVCQVGLAMVMAACLEEIFMRKFQKFFRTVLFIPSLISMSVIGLLWKCIFNPNTGPLNQLLVQVFHVQNPPSWLGDAGLAIFCCIFISQWQNIGYCMLLDLIGIQKIPQEIHDAALIDGASPVKKFWYITLPMSKESMLVTALITTIGSYKIFTEIQILTGGGPGRATEVLATAMYRAAFNNDEMGVASAYAVVIFVITLVLSLIQMKLSRTGEEAEQ</sequence>
<evidence type="ECO:0000313" key="10">
    <source>
        <dbReference type="Proteomes" id="UP000822152"/>
    </source>
</evidence>
<dbReference type="InterPro" id="IPR051393">
    <property type="entry name" value="ABC_transporter_permease"/>
</dbReference>
<feature type="domain" description="ABC transmembrane type-1" evidence="8">
    <location>
        <begin position="68"/>
        <end position="284"/>
    </location>
</feature>
<organism evidence="9 10">
    <name type="scientific">Blautia wexlerae</name>
    <dbReference type="NCBI Taxonomy" id="418240"/>
    <lineage>
        <taxon>Bacteria</taxon>
        <taxon>Bacillati</taxon>
        <taxon>Bacillota</taxon>
        <taxon>Clostridia</taxon>
        <taxon>Lachnospirales</taxon>
        <taxon>Lachnospiraceae</taxon>
        <taxon>Blautia</taxon>
    </lineage>
</organism>
<dbReference type="PANTHER" id="PTHR30193">
    <property type="entry name" value="ABC TRANSPORTER PERMEASE PROTEIN"/>
    <property type="match status" value="1"/>
</dbReference>
<evidence type="ECO:0000256" key="4">
    <source>
        <dbReference type="ARBA" id="ARBA00022692"/>
    </source>
</evidence>
<evidence type="ECO:0000256" key="1">
    <source>
        <dbReference type="ARBA" id="ARBA00004651"/>
    </source>
</evidence>
<dbReference type="PROSITE" id="PS50928">
    <property type="entry name" value="ABC_TM1"/>
    <property type="match status" value="1"/>
</dbReference>
<dbReference type="SUPFAM" id="SSF161098">
    <property type="entry name" value="MetI-like"/>
    <property type="match status" value="1"/>
</dbReference>
<dbReference type="InterPro" id="IPR000515">
    <property type="entry name" value="MetI-like"/>
</dbReference>
<dbReference type="EMBL" id="JAAIPF010000011">
    <property type="protein sequence ID" value="NSF73434.1"/>
    <property type="molecule type" value="Genomic_DNA"/>
</dbReference>
<comment type="caution">
    <text evidence="9">The sequence shown here is derived from an EMBL/GenBank/DDBJ whole genome shotgun (WGS) entry which is preliminary data.</text>
</comment>
<keyword evidence="10" id="KW-1185">Reference proteome</keyword>
<keyword evidence="6 7" id="KW-0472">Membrane</keyword>
<keyword evidence="3" id="KW-1003">Cell membrane</keyword>
<gene>
    <name evidence="9" type="ORF">G4952_06265</name>
</gene>
<proteinExistence type="inferred from homology"/>
<dbReference type="PANTHER" id="PTHR30193:SF37">
    <property type="entry name" value="INNER MEMBRANE ABC TRANSPORTER PERMEASE PROTEIN YCJO"/>
    <property type="match status" value="1"/>
</dbReference>
<evidence type="ECO:0000256" key="2">
    <source>
        <dbReference type="ARBA" id="ARBA00022448"/>
    </source>
</evidence>
<feature type="transmembrane region" description="Helical" evidence="7">
    <location>
        <begin position="104"/>
        <end position="124"/>
    </location>
</feature>
<keyword evidence="5 7" id="KW-1133">Transmembrane helix</keyword>
<feature type="transmembrane region" description="Helical" evidence="7">
    <location>
        <begin position="73"/>
        <end position="92"/>
    </location>
</feature>
<feature type="transmembrane region" description="Helical" evidence="7">
    <location>
        <begin position="263"/>
        <end position="283"/>
    </location>
</feature>
<name>A0ABX2GNX0_9FIRM</name>
<accession>A0ABX2GNX0</accession>
<keyword evidence="2 7" id="KW-0813">Transport</keyword>
<dbReference type="CDD" id="cd06261">
    <property type="entry name" value="TM_PBP2"/>
    <property type="match status" value="1"/>
</dbReference>
<dbReference type="Gene3D" id="1.10.3720.10">
    <property type="entry name" value="MetI-like"/>
    <property type="match status" value="1"/>
</dbReference>
<evidence type="ECO:0000256" key="7">
    <source>
        <dbReference type="RuleBase" id="RU363032"/>
    </source>
</evidence>
<dbReference type="RefSeq" id="WP_173743070.1">
    <property type="nucleotide sequence ID" value="NZ_JAAIPF010000011.1"/>
</dbReference>
<reference evidence="9 10" key="1">
    <citation type="journal article" date="2020" name="Cell Host Microbe">
        <title>Functional and Genomic Variation between Human-Derived Isolates of Lachnospiraceae Reveals Inter- and Intra-Species Diversity.</title>
        <authorList>
            <person name="Sorbara M.T."/>
            <person name="Littmann E.R."/>
            <person name="Fontana E."/>
            <person name="Moody T.U."/>
            <person name="Kohout C.E."/>
            <person name="Gjonbalaj M."/>
            <person name="Eaton V."/>
            <person name="Seok R."/>
            <person name="Leiner I.M."/>
            <person name="Pamer E.G."/>
        </authorList>
    </citation>
    <scope>NUCLEOTIDE SEQUENCE [LARGE SCALE GENOMIC DNA]</scope>
    <source>
        <strain evidence="9 10">MSK.20.11</strain>
    </source>
</reference>
<dbReference type="InterPro" id="IPR035906">
    <property type="entry name" value="MetI-like_sf"/>
</dbReference>
<comment type="similarity">
    <text evidence="7">Belongs to the binding-protein-dependent transport system permease family.</text>
</comment>
<feature type="transmembrane region" description="Helical" evidence="7">
    <location>
        <begin position="9"/>
        <end position="30"/>
    </location>
</feature>
<evidence type="ECO:0000313" key="9">
    <source>
        <dbReference type="EMBL" id="NSF73434.1"/>
    </source>
</evidence>
<dbReference type="Proteomes" id="UP000822152">
    <property type="component" value="Unassembled WGS sequence"/>
</dbReference>
<evidence type="ECO:0000256" key="3">
    <source>
        <dbReference type="ARBA" id="ARBA00022475"/>
    </source>
</evidence>
<evidence type="ECO:0000259" key="8">
    <source>
        <dbReference type="PROSITE" id="PS50928"/>
    </source>
</evidence>